<dbReference type="InterPro" id="IPR036236">
    <property type="entry name" value="Znf_C2H2_sf"/>
</dbReference>
<keyword evidence="6" id="KW-0539">Nucleus</keyword>
<reference evidence="10 11" key="1">
    <citation type="submission" date="2024-01" db="EMBL/GenBank/DDBJ databases">
        <title>Comparative genomics of Cryptococcus and Kwoniella reveals pathogenesis evolution and contrasting modes of karyotype evolution via chromosome fusion or intercentromeric recombination.</title>
        <authorList>
            <person name="Coelho M.A."/>
            <person name="David-Palma M."/>
            <person name="Shea T."/>
            <person name="Bowers K."/>
            <person name="McGinley-Smith S."/>
            <person name="Mohammad A.W."/>
            <person name="Gnirke A."/>
            <person name="Yurkov A.M."/>
            <person name="Nowrousian M."/>
            <person name="Sun S."/>
            <person name="Cuomo C.A."/>
            <person name="Heitman J."/>
        </authorList>
    </citation>
    <scope>NUCLEOTIDE SEQUENCE [LARGE SCALE GENOMIC DNA]</scope>
    <source>
        <strain evidence="10">CBS 11374</strain>
    </source>
</reference>
<evidence type="ECO:0000256" key="2">
    <source>
        <dbReference type="ARBA" id="ARBA00022723"/>
    </source>
</evidence>
<dbReference type="SMART" id="SM00355">
    <property type="entry name" value="ZnF_C2H2"/>
    <property type="match status" value="2"/>
</dbReference>
<dbReference type="SUPFAM" id="SSF57667">
    <property type="entry name" value="beta-beta-alpha zinc fingers"/>
    <property type="match status" value="1"/>
</dbReference>
<name>A0ABZ1DAY1_9TREE</name>
<dbReference type="Proteomes" id="UP001329825">
    <property type="component" value="Chromosome 11"/>
</dbReference>
<keyword evidence="2" id="KW-0479">Metal-binding</keyword>
<proteinExistence type="predicted"/>
<evidence type="ECO:0000259" key="9">
    <source>
        <dbReference type="PROSITE" id="PS50157"/>
    </source>
</evidence>
<dbReference type="PROSITE" id="PS00028">
    <property type="entry name" value="ZINC_FINGER_C2H2_1"/>
    <property type="match status" value="2"/>
</dbReference>
<keyword evidence="3" id="KW-0677">Repeat</keyword>
<dbReference type="Gene3D" id="3.30.160.60">
    <property type="entry name" value="Classic Zinc Finger"/>
    <property type="match status" value="1"/>
</dbReference>
<dbReference type="PROSITE" id="PS50157">
    <property type="entry name" value="ZINC_FINGER_C2H2_2"/>
    <property type="match status" value="2"/>
</dbReference>
<keyword evidence="4 7" id="KW-0863">Zinc-finger</keyword>
<evidence type="ECO:0000256" key="8">
    <source>
        <dbReference type="SAM" id="MobiDB-lite"/>
    </source>
</evidence>
<protein>
    <recommendedName>
        <fullName evidence="9">C2H2-type domain-containing protein</fullName>
    </recommendedName>
</protein>
<sequence length="530" mass="58563">MSPTRTSHPLVPGPGVSIAAAETPINDVLQPFQCAICQKRFTRHENLKRHYAAHVAAESGASYSCGECSTTFSRMDLRKRHMKRKHPDKTSDVAASERSLPSQDTQDQNEDQDQQRSTSTGPSPEQFLQSPNSFDDLAVSDYRTSIVHDPLKRTGGANGPSEQPSTSLVQENAINACPTLPITHLPETFTTDESTFRRNNTVQDADLVAQLLFNVPDDHTNTTSTTFTTSQSTSQGPDLSLHDIHTGVELYFDHVSQFLPFLHRPSFRAEAVSKPLLLSVLSLGYQFSDEAYIWKTLASQCFHHAVKLLELTSASTAAAKLALIQARLLLQVYSVMYTSGQETTCGLQLHAKSVELSRKGGLMDPLPVKSNSTTDLDALWYEWIHAESHKSSLITLGPLISARACDGGQATWCEATWHMTMIELLNWSSAHTNGVVEGSVDAALASAWFLQYLDRADTAVVEPPWITVYAFKAFYIAWHLARAGNFDTMTHIGLIDMPGIMTWANVVFGRRGKWEVGKLILRSLDSLEIV</sequence>
<comment type="subcellular location">
    <subcellularLocation>
        <location evidence="1">Nucleus</location>
    </subcellularLocation>
</comment>
<dbReference type="InterPro" id="IPR051059">
    <property type="entry name" value="VerF-like"/>
</dbReference>
<dbReference type="InterPro" id="IPR013087">
    <property type="entry name" value="Znf_C2H2_type"/>
</dbReference>
<accession>A0ABZ1DAY1</accession>
<dbReference type="CDD" id="cd12148">
    <property type="entry name" value="fungal_TF_MHR"/>
    <property type="match status" value="1"/>
</dbReference>
<feature type="compositionally biased region" description="Polar residues" evidence="8">
    <location>
        <begin position="116"/>
        <end position="132"/>
    </location>
</feature>
<evidence type="ECO:0000256" key="5">
    <source>
        <dbReference type="ARBA" id="ARBA00022833"/>
    </source>
</evidence>
<dbReference type="Pfam" id="PF00096">
    <property type="entry name" value="zf-C2H2"/>
    <property type="match status" value="2"/>
</dbReference>
<dbReference type="RefSeq" id="XP_062795229.1">
    <property type="nucleotide sequence ID" value="XM_062939178.1"/>
</dbReference>
<evidence type="ECO:0000256" key="1">
    <source>
        <dbReference type="ARBA" id="ARBA00004123"/>
    </source>
</evidence>
<dbReference type="Pfam" id="PF04082">
    <property type="entry name" value="Fungal_trans"/>
    <property type="match status" value="1"/>
</dbReference>
<gene>
    <name evidence="10" type="ORF">IL334_007488</name>
</gene>
<keyword evidence="5" id="KW-0862">Zinc</keyword>
<dbReference type="PANTHER" id="PTHR40626">
    <property type="entry name" value="MIP31509P"/>
    <property type="match status" value="1"/>
</dbReference>
<evidence type="ECO:0000256" key="6">
    <source>
        <dbReference type="ARBA" id="ARBA00023242"/>
    </source>
</evidence>
<dbReference type="PANTHER" id="PTHR40626:SF11">
    <property type="entry name" value="ZINC FINGER PROTEIN YPR022C"/>
    <property type="match status" value="1"/>
</dbReference>
<dbReference type="InterPro" id="IPR007219">
    <property type="entry name" value="XnlR_reg_dom"/>
</dbReference>
<dbReference type="EMBL" id="CP141891">
    <property type="protein sequence ID" value="WRT70490.1"/>
    <property type="molecule type" value="Genomic_DNA"/>
</dbReference>
<keyword evidence="11" id="KW-1185">Reference proteome</keyword>
<evidence type="ECO:0000256" key="7">
    <source>
        <dbReference type="PROSITE-ProRule" id="PRU00042"/>
    </source>
</evidence>
<evidence type="ECO:0000313" key="11">
    <source>
        <dbReference type="Proteomes" id="UP001329825"/>
    </source>
</evidence>
<organism evidence="10 11">
    <name type="scientific">Kwoniella shivajii</name>
    <dbReference type="NCBI Taxonomy" id="564305"/>
    <lineage>
        <taxon>Eukaryota</taxon>
        <taxon>Fungi</taxon>
        <taxon>Dikarya</taxon>
        <taxon>Basidiomycota</taxon>
        <taxon>Agaricomycotina</taxon>
        <taxon>Tremellomycetes</taxon>
        <taxon>Tremellales</taxon>
        <taxon>Cryptococcaceae</taxon>
        <taxon>Kwoniella</taxon>
    </lineage>
</organism>
<evidence type="ECO:0000256" key="3">
    <source>
        <dbReference type="ARBA" id="ARBA00022737"/>
    </source>
</evidence>
<feature type="domain" description="C2H2-type" evidence="9">
    <location>
        <begin position="63"/>
        <end position="91"/>
    </location>
</feature>
<evidence type="ECO:0000256" key="4">
    <source>
        <dbReference type="ARBA" id="ARBA00022771"/>
    </source>
</evidence>
<dbReference type="GeneID" id="87959618"/>
<feature type="domain" description="C2H2-type" evidence="9">
    <location>
        <begin position="32"/>
        <end position="59"/>
    </location>
</feature>
<evidence type="ECO:0000313" key="10">
    <source>
        <dbReference type="EMBL" id="WRT70490.1"/>
    </source>
</evidence>
<feature type="region of interest" description="Disordered" evidence="8">
    <location>
        <begin position="79"/>
        <end position="132"/>
    </location>
</feature>